<dbReference type="CDD" id="cd05233">
    <property type="entry name" value="SDR_c"/>
    <property type="match status" value="1"/>
</dbReference>
<dbReference type="OrthoDB" id="9803333at2"/>
<proteinExistence type="inferred from homology"/>
<dbReference type="InterPro" id="IPR050259">
    <property type="entry name" value="SDR"/>
</dbReference>
<name>A0A5S5BVY3_9BACL</name>
<dbReference type="GO" id="GO:0016491">
    <property type="term" value="F:oxidoreductase activity"/>
    <property type="evidence" value="ECO:0007669"/>
    <property type="project" value="UniProtKB-KW"/>
</dbReference>
<reference evidence="3 4" key="1">
    <citation type="submission" date="2019-07" db="EMBL/GenBank/DDBJ databases">
        <title>Genomic Encyclopedia of Type Strains, Phase III (KMG-III): the genomes of soil and plant-associated and newly described type strains.</title>
        <authorList>
            <person name="Whitman W."/>
        </authorList>
    </citation>
    <scope>NUCLEOTIDE SEQUENCE [LARGE SCALE GENOMIC DNA]</scope>
    <source>
        <strain evidence="3 4">BL24</strain>
    </source>
</reference>
<dbReference type="SUPFAM" id="SSF51735">
    <property type="entry name" value="NAD(P)-binding Rossmann-fold domains"/>
    <property type="match status" value="1"/>
</dbReference>
<dbReference type="PRINTS" id="PR00081">
    <property type="entry name" value="GDHRDH"/>
</dbReference>
<evidence type="ECO:0000313" key="3">
    <source>
        <dbReference type="EMBL" id="TYP71345.1"/>
    </source>
</evidence>
<dbReference type="PANTHER" id="PTHR42879">
    <property type="entry name" value="3-OXOACYL-(ACYL-CARRIER-PROTEIN) REDUCTASE"/>
    <property type="match status" value="1"/>
</dbReference>
<dbReference type="Gene3D" id="3.40.50.720">
    <property type="entry name" value="NAD(P)-binding Rossmann-like Domain"/>
    <property type="match status" value="1"/>
</dbReference>
<comment type="caution">
    <text evidence="3">The sequence shown here is derived from an EMBL/GenBank/DDBJ whole genome shotgun (WGS) entry which is preliminary data.</text>
</comment>
<dbReference type="RefSeq" id="WP_148931987.1">
    <property type="nucleotide sequence ID" value="NZ_VNHS01000010.1"/>
</dbReference>
<dbReference type="AlphaFoldDB" id="A0A5S5BVY3"/>
<protein>
    <submittedName>
        <fullName evidence="3">3-oxoacyl-[acyl-carrier protein] reductase</fullName>
    </submittedName>
</protein>
<evidence type="ECO:0000313" key="4">
    <source>
        <dbReference type="Proteomes" id="UP000323257"/>
    </source>
</evidence>
<dbReference type="InterPro" id="IPR002347">
    <property type="entry name" value="SDR_fam"/>
</dbReference>
<evidence type="ECO:0000256" key="1">
    <source>
        <dbReference type="ARBA" id="ARBA00006484"/>
    </source>
</evidence>
<dbReference type="PANTHER" id="PTHR42879:SF2">
    <property type="entry name" value="3-OXOACYL-[ACYL-CARRIER-PROTEIN] REDUCTASE FABG"/>
    <property type="match status" value="1"/>
</dbReference>
<dbReference type="Proteomes" id="UP000323257">
    <property type="component" value="Unassembled WGS sequence"/>
</dbReference>
<dbReference type="InterPro" id="IPR036291">
    <property type="entry name" value="NAD(P)-bd_dom_sf"/>
</dbReference>
<keyword evidence="2" id="KW-0560">Oxidoreductase</keyword>
<gene>
    <name evidence="3" type="ORF">BCM02_110299</name>
</gene>
<keyword evidence="4" id="KW-1185">Reference proteome</keyword>
<evidence type="ECO:0000256" key="2">
    <source>
        <dbReference type="ARBA" id="ARBA00023002"/>
    </source>
</evidence>
<dbReference type="Pfam" id="PF13561">
    <property type="entry name" value="adh_short_C2"/>
    <property type="match status" value="1"/>
</dbReference>
<dbReference type="FunFam" id="3.40.50.720:FF:000173">
    <property type="entry name" value="3-oxoacyl-[acyl-carrier protein] reductase"/>
    <property type="match status" value="1"/>
</dbReference>
<comment type="similarity">
    <text evidence="1">Belongs to the short-chain dehydrogenases/reductases (SDR) family.</text>
</comment>
<organism evidence="3 4">
    <name type="scientific">Paenibacillus methanolicus</name>
    <dbReference type="NCBI Taxonomy" id="582686"/>
    <lineage>
        <taxon>Bacteria</taxon>
        <taxon>Bacillati</taxon>
        <taxon>Bacillota</taxon>
        <taxon>Bacilli</taxon>
        <taxon>Bacillales</taxon>
        <taxon>Paenibacillaceae</taxon>
        <taxon>Paenibacillus</taxon>
    </lineage>
</organism>
<accession>A0A5S5BVY3</accession>
<dbReference type="EMBL" id="VNHS01000010">
    <property type="protein sequence ID" value="TYP71345.1"/>
    <property type="molecule type" value="Genomic_DNA"/>
</dbReference>
<sequence length="259" mass="27886">MELQGRTAFITGSAKGLGKMTALALAKMGCDIVLNYVSSKEEAERLAEDIRGMGVQSIAIRGDVAKPEDVAAMADQALAWSRTGAIDILINNAGPFRRERELFADYGEAEIIGLVNGNLLGVMLLDRRMLPGMRAQQWGRIFHFGFGHAGEGRAWPHRAVYAAAKTGLVSFTKTLAVEEAASGITVHMICPGDIRGKNKERSIADVMNEQEDEAPTARPGSGEDVARVIAFLCLPHSDYLTGNVVDVNGGFDPIKTSIR</sequence>
<dbReference type="PRINTS" id="PR00080">
    <property type="entry name" value="SDRFAMILY"/>
</dbReference>